<reference evidence="1 2" key="1">
    <citation type="journal article" date="2015" name="Genome Biol. Evol.">
        <title>Phylogenomic analyses indicate that early fungi evolved digesting cell walls of algal ancestors of land plants.</title>
        <authorList>
            <person name="Chang Y."/>
            <person name="Wang S."/>
            <person name="Sekimoto S."/>
            <person name="Aerts A.L."/>
            <person name="Choi C."/>
            <person name="Clum A."/>
            <person name="LaButti K.M."/>
            <person name="Lindquist E.A."/>
            <person name="Yee Ngan C."/>
            <person name="Ohm R.A."/>
            <person name="Salamov A.A."/>
            <person name="Grigoriev I.V."/>
            <person name="Spatafora J.W."/>
            <person name="Berbee M.L."/>
        </authorList>
    </citation>
    <scope>NUCLEOTIDE SEQUENCE [LARGE SCALE GENOMIC DNA]</scope>
    <source>
        <strain evidence="1 2">JEL478</strain>
    </source>
</reference>
<evidence type="ECO:0000313" key="2">
    <source>
        <dbReference type="Proteomes" id="UP000070544"/>
    </source>
</evidence>
<keyword evidence="2" id="KW-1185">Reference proteome</keyword>
<dbReference type="EMBL" id="KQ965832">
    <property type="protein sequence ID" value="KXS10190.1"/>
    <property type="molecule type" value="Genomic_DNA"/>
</dbReference>
<organism evidence="1 2">
    <name type="scientific">Gonapodya prolifera (strain JEL478)</name>
    <name type="common">Monoblepharis prolifera</name>
    <dbReference type="NCBI Taxonomy" id="1344416"/>
    <lineage>
        <taxon>Eukaryota</taxon>
        <taxon>Fungi</taxon>
        <taxon>Fungi incertae sedis</taxon>
        <taxon>Chytridiomycota</taxon>
        <taxon>Chytridiomycota incertae sedis</taxon>
        <taxon>Monoblepharidomycetes</taxon>
        <taxon>Monoblepharidales</taxon>
        <taxon>Gonapodyaceae</taxon>
        <taxon>Gonapodya</taxon>
    </lineage>
</organism>
<dbReference type="Proteomes" id="UP000070544">
    <property type="component" value="Unassembled WGS sequence"/>
</dbReference>
<sequence>MYSALLAYNFIERFPLGSGTLTPPEPATRRRLRGEVHCLETSYARLTKKRR</sequence>
<gene>
    <name evidence="1" type="ORF">M427DRAFT_62603</name>
</gene>
<name>A0A139A099_GONPJ</name>
<accession>A0A139A099</accession>
<protein>
    <submittedName>
        <fullName evidence="1">Uncharacterized protein</fullName>
    </submittedName>
</protein>
<evidence type="ECO:0000313" key="1">
    <source>
        <dbReference type="EMBL" id="KXS10190.1"/>
    </source>
</evidence>
<dbReference type="AlphaFoldDB" id="A0A139A099"/>
<proteinExistence type="predicted"/>